<protein>
    <recommendedName>
        <fullName evidence="2">C2H2-type domain-containing protein</fullName>
    </recommendedName>
</protein>
<feature type="domain" description="C2H2-type" evidence="2">
    <location>
        <begin position="386"/>
        <end position="410"/>
    </location>
</feature>
<feature type="non-terminal residue" evidence="3">
    <location>
        <position position="1"/>
    </location>
</feature>
<feature type="region of interest" description="Disordered" evidence="1">
    <location>
        <begin position="111"/>
        <end position="221"/>
    </location>
</feature>
<feature type="compositionally biased region" description="Polar residues" evidence="1">
    <location>
        <begin position="203"/>
        <end position="217"/>
    </location>
</feature>
<feature type="compositionally biased region" description="Basic and acidic residues" evidence="1">
    <location>
        <begin position="127"/>
        <end position="151"/>
    </location>
</feature>
<organism evidence="3 4">
    <name type="scientific">Aureobasidium melanogenum (strain CBS 110374)</name>
    <name type="common">Aureobasidium pullulans var. melanogenum</name>
    <dbReference type="NCBI Taxonomy" id="1043003"/>
    <lineage>
        <taxon>Eukaryota</taxon>
        <taxon>Fungi</taxon>
        <taxon>Dikarya</taxon>
        <taxon>Ascomycota</taxon>
        <taxon>Pezizomycotina</taxon>
        <taxon>Dothideomycetes</taxon>
        <taxon>Dothideomycetidae</taxon>
        <taxon>Dothideales</taxon>
        <taxon>Saccotheciaceae</taxon>
        <taxon>Aureobasidium</taxon>
    </lineage>
</organism>
<feature type="compositionally biased region" description="Low complexity" evidence="1">
    <location>
        <begin position="50"/>
        <end position="60"/>
    </location>
</feature>
<evidence type="ECO:0000256" key="1">
    <source>
        <dbReference type="SAM" id="MobiDB-lite"/>
    </source>
</evidence>
<feature type="region of interest" description="Disordered" evidence="1">
    <location>
        <begin position="50"/>
        <end position="76"/>
    </location>
</feature>
<sequence length="433" mass="48319">VNMQPSTLSSRIKESAAGLTRDLVFNSTNGYGAVETTNELSTLRSDCKLSSISSHGTSSSPQLTEPLNNRQHDGNGLLRYTKFGHGLDADPDAGEELSHFLLQKCNMEVSSAASSRSGSTLDLTLKGGDEGERWHSNHLKRNDSFEPEMSRSKQKSPAQVWHTDTQQDHHRDNATLDSVDSNDHLGQSPSKTSDYNHQRLFSGGQTSEFAVKSTSDTETARRKERALSRLHLIFSQMPAVIQPQGATNLRQADSFESSYNQLCGGEDAQEWAEFEASLFRAYSGQTQTDEQLISQVQQHEQNSAMLTGRPPSLRANLGQSHILRHSELSRDILPQQKQAATNKDEEQSTDKESTAEFHCPWVDCHSKFQMWTDYIRSTNDTDSFRCVHTGCELEFAAEGEWRKHVLIAHHDLVPTVQPVAEADMEAAWEKTQA</sequence>
<proteinExistence type="predicted"/>
<keyword evidence="4" id="KW-1185">Reference proteome</keyword>
<dbReference type="RefSeq" id="XP_040878863.1">
    <property type="nucleotide sequence ID" value="XM_041022112.1"/>
</dbReference>
<feature type="compositionally biased region" description="Basic and acidic residues" evidence="1">
    <location>
        <begin position="165"/>
        <end position="174"/>
    </location>
</feature>
<dbReference type="STRING" id="1043003.A0A074VM89"/>
<dbReference type="EMBL" id="KL584836">
    <property type="protein sequence ID" value="KEQ61840.1"/>
    <property type="molecule type" value="Genomic_DNA"/>
</dbReference>
<dbReference type="InterPro" id="IPR013087">
    <property type="entry name" value="Znf_C2H2_type"/>
</dbReference>
<dbReference type="AlphaFoldDB" id="A0A074VM89"/>
<dbReference type="Proteomes" id="UP000030672">
    <property type="component" value="Unassembled WGS sequence"/>
</dbReference>
<name>A0A074VM89_AURM1</name>
<dbReference type="HOGENOM" id="CLU_625531_0_0_1"/>
<reference evidence="3 4" key="1">
    <citation type="journal article" date="2014" name="BMC Genomics">
        <title>Genome sequencing of four Aureobasidium pullulans varieties: biotechnological potential, stress tolerance, and description of new species.</title>
        <authorList>
            <person name="Gostin Ar C."/>
            <person name="Ohm R.A."/>
            <person name="Kogej T."/>
            <person name="Sonjak S."/>
            <person name="Turk M."/>
            <person name="Zajc J."/>
            <person name="Zalar P."/>
            <person name="Grube M."/>
            <person name="Sun H."/>
            <person name="Han J."/>
            <person name="Sharma A."/>
            <person name="Chiniquy J."/>
            <person name="Ngan C.Y."/>
            <person name="Lipzen A."/>
            <person name="Barry K."/>
            <person name="Grigoriev I.V."/>
            <person name="Gunde-Cimerman N."/>
        </authorList>
    </citation>
    <scope>NUCLEOTIDE SEQUENCE [LARGE SCALE GENOMIC DNA]</scope>
    <source>
        <strain evidence="3 4">CBS 110374</strain>
    </source>
</reference>
<accession>A0A074VM89</accession>
<dbReference type="GeneID" id="63915485"/>
<evidence type="ECO:0000313" key="3">
    <source>
        <dbReference type="EMBL" id="KEQ61840.1"/>
    </source>
</evidence>
<evidence type="ECO:0000259" key="2">
    <source>
        <dbReference type="PROSITE" id="PS00028"/>
    </source>
</evidence>
<feature type="compositionally biased region" description="Polar residues" evidence="1">
    <location>
        <begin position="175"/>
        <end position="195"/>
    </location>
</feature>
<dbReference type="PROSITE" id="PS00028">
    <property type="entry name" value="ZINC_FINGER_C2H2_1"/>
    <property type="match status" value="1"/>
</dbReference>
<gene>
    <name evidence="3" type="ORF">M437DRAFT_51016</name>
</gene>
<evidence type="ECO:0000313" key="4">
    <source>
        <dbReference type="Proteomes" id="UP000030672"/>
    </source>
</evidence>